<dbReference type="EMBL" id="MT144971">
    <property type="protein sequence ID" value="QJI02042.1"/>
    <property type="molecule type" value="Genomic_DNA"/>
</dbReference>
<reference evidence="1" key="1">
    <citation type="submission" date="2020-03" db="EMBL/GenBank/DDBJ databases">
        <title>The deep terrestrial virosphere.</title>
        <authorList>
            <person name="Holmfeldt K."/>
            <person name="Nilsson E."/>
            <person name="Simone D."/>
            <person name="Lopez-Fernandez M."/>
            <person name="Wu X."/>
            <person name="de Brujin I."/>
            <person name="Lundin D."/>
            <person name="Andersson A."/>
            <person name="Bertilsson S."/>
            <person name="Dopson M."/>
        </authorList>
    </citation>
    <scope>NUCLEOTIDE SEQUENCE</scope>
    <source>
        <strain evidence="1">TM448A00578</strain>
        <strain evidence="2">TM448B02903</strain>
    </source>
</reference>
<name>A0A6H1ZHC9_9ZZZZ</name>
<protein>
    <submittedName>
        <fullName evidence="1">Uncharacterized protein</fullName>
    </submittedName>
</protein>
<accession>A0A6H1ZHC9</accession>
<organism evidence="1">
    <name type="scientific">viral metagenome</name>
    <dbReference type="NCBI Taxonomy" id="1070528"/>
    <lineage>
        <taxon>unclassified sequences</taxon>
        <taxon>metagenomes</taxon>
        <taxon>organismal metagenomes</taxon>
    </lineage>
</organism>
<gene>
    <name evidence="1" type="ORF">TM448A00578_0024</name>
    <name evidence="2" type="ORF">TM448B02903_0006</name>
</gene>
<dbReference type="AlphaFoldDB" id="A0A6H1ZHC9"/>
<proteinExistence type="predicted"/>
<evidence type="ECO:0000313" key="1">
    <source>
        <dbReference type="EMBL" id="QJA46938.1"/>
    </source>
</evidence>
<sequence>MKKSIYVVTMYRWGNRENHSYVTWAGTSRKRAFKESDDEEMERGGKYEAEIVEFTGTIFKRVKDIFDE</sequence>
<evidence type="ECO:0000313" key="2">
    <source>
        <dbReference type="EMBL" id="QJI02042.1"/>
    </source>
</evidence>
<dbReference type="EMBL" id="MT144026">
    <property type="protein sequence ID" value="QJA46938.1"/>
    <property type="molecule type" value="Genomic_DNA"/>
</dbReference>